<sequence>MSTDISANTKVMNFVLVFNGLIKASCCCYYLLLIHQIPEVLFVPELRYQGVKYFTEALKYYIIKAPEYYTTTYAAPAYYTVAPKCYTTMALLYCKTTYHGRICEGKEIGRVCISDTATAIAGSEYYITTYVAPRYYTKAPECYTEATNYYTTKAPEYYTTTHHGREKVNEFSSRVSNSVTATAMHFLSPTSFFVALQVLIKGVVLLLGFESLMAGSTTGVPMSPGYGGYQTATPASNYTTTSTYATTSYYKEALKLQIITPNLCYPALLHRIPEVFFPELHYQSVEYYTIRPPSTTLLPATTSRPQLVTSQTVEHYTAHEYAPSYITTTEVANYYTEALKYYTAMVPEYCTTTYADPTYYTEALPNKNVHKEFSGTSLDFFRPKPGLQEQANPSSSAWHDSLGSKQAVGSPTMQASIRLVMKEKRDACKQRINTYSP</sequence>
<dbReference type="HOGENOM" id="CLU_627404_0_0_1"/>
<feature type="transmembrane region" description="Helical" evidence="2">
    <location>
        <begin position="12"/>
        <end position="32"/>
    </location>
</feature>
<evidence type="ECO:0000256" key="1">
    <source>
        <dbReference type="SAM" id="MobiDB-lite"/>
    </source>
</evidence>
<dbReference type="PhylomeDB" id="E9HWP9"/>
<proteinExistence type="predicted"/>
<gene>
    <name evidence="3" type="ORF">DAPPUDRAFT_267619</name>
</gene>
<feature type="compositionally biased region" description="Polar residues" evidence="1">
    <location>
        <begin position="389"/>
        <end position="411"/>
    </location>
</feature>
<organism evidence="3 4">
    <name type="scientific">Daphnia pulex</name>
    <name type="common">Water flea</name>
    <dbReference type="NCBI Taxonomy" id="6669"/>
    <lineage>
        <taxon>Eukaryota</taxon>
        <taxon>Metazoa</taxon>
        <taxon>Ecdysozoa</taxon>
        <taxon>Arthropoda</taxon>
        <taxon>Crustacea</taxon>
        <taxon>Branchiopoda</taxon>
        <taxon>Diplostraca</taxon>
        <taxon>Cladocera</taxon>
        <taxon>Anomopoda</taxon>
        <taxon>Daphniidae</taxon>
        <taxon>Daphnia</taxon>
    </lineage>
</organism>
<dbReference type="KEGG" id="dpx:DAPPUDRAFT_267619"/>
<keyword evidence="2" id="KW-0812">Transmembrane</keyword>
<reference evidence="3 4" key="1">
    <citation type="journal article" date="2011" name="Science">
        <title>The ecoresponsive genome of Daphnia pulex.</title>
        <authorList>
            <person name="Colbourne J.K."/>
            <person name="Pfrender M.E."/>
            <person name="Gilbert D."/>
            <person name="Thomas W.K."/>
            <person name="Tucker A."/>
            <person name="Oakley T.H."/>
            <person name="Tokishita S."/>
            <person name="Aerts A."/>
            <person name="Arnold G.J."/>
            <person name="Basu M.K."/>
            <person name="Bauer D.J."/>
            <person name="Caceres C.E."/>
            <person name="Carmel L."/>
            <person name="Casola C."/>
            <person name="Choi J.H."/>
            <person name="Detter J.C."/>
            <person name="Dong Q."/>
            <person name="Dusheyko S."/>
            <person name="Eads B.D."/>
            <person name="Frohlich T."/>
            <person name="Geiler-Samerotte K.A."/>
            <person name="Gerlach D."/>
            <person name="Hatcher P."/>
            <person name="Jogdeo S."/>
            <person name="Krijgsveld J."/>
            <person name="Kriventseva E.V."/>
            <person name="Kultz D."/>
            <person name="Laforsch C."/>
            <person name="Lindquist E."/>
            <person name="Lopez J."/>
            <person name="Manak J.R."/>
            <person name="Muller J."/>
            <person name="Pangilinan J."/>
            <person name="Patwardhan R.P."/>
            <person name="Pitluck S."/>
            <person name="Pritham E.J."/>
            <person name="Rechtsteiner A."/>
            <person name="Rho M."/>
            <person name="Rogozin I.B."/>
            <person name="Sakarya O."/>
            <person name="Salamov A."/>
            <person name="Schaack S."/>
            <person name="Shapiro H."/>
            <person name="Shiga Y."/>
            <person name="Skalitzky C."/>
            <person name="Smith Z."/>
            <person name="Souvorov A."/>
            <person name="Sung W."/>
            <person name="Tang Z."/>
            <person name="Tsuchiya D."/>
            <person name="Tu H."/>
            <person name="Vos H."/>
            <person name="Wang M."/>
            <person name="Wolf Y.I."/>
            <person name="Yamagata H."/>
            <person name="Yamada T."/>
            <person name="Ye Y."/>
            <person name="Shaw J.R."/>
            <person name="Andrews J."/>
            <person name="Crease T.J."/>
            <person name="Tang H."/>
            <person name="Lucas S.M."/>
            <person name="Robertson H.M."/>
            <person name="Bork P."/>
            <person name="Koonin E.V."/>
            <person name="Zdobnov E.M."/>
            <person name="Grigoriev I.V."/>
            <person name="Lynch M."/>
            <person name="Boore J.L."/>
        </authorList>
    </citation>
    <scope>NUCLEOTIDE SEQUENCE [LARGE SCALE GENOMIC DNA]</scope>
</reference>
<dbReference type="AlphaFoldDB" id="E9HWP9"/>
<name>E9HWP9_DAPPU</name>
<keyword evidence="2" id="KW-1133">Transmembrane helix</keyword>
<keyword evidence="2" id="KW-0472">Membrane</keyword>
<dbReference type="InParanoid" id="E9HWP9"/>
<evidence type="ECO:0000313" key="3">
    <source>
        <dbReference type="EMBL" id="EFX63832.1"/>
    </source>
</evidence>
<evidence type="ECO:0000313" key="4">
    <source>
        <dbReference type="Proteomes" id="UP000000305"/>
    </source>
</evidence>
<dbReference type="Proteomes" id="UP000000305">
    <property type="component" value="Unassembled WGS sequence"/>
</dbReference>
<feature type="region of interest" description="Disordered" evidence="1">
    <location>
        <begin position="384"/>
        <end position="411"/>
    </location>
</feature>
<protein>
    <submittedName>
        <fullName evidence="3">Uncharacterized protein</fullName>
    </submittedName>
</protein>
<dbReference type="PANTHER" id="PTHR23263">
    <property type="entry name" value="SMALL PROLINE-RICH PROTEIN"/>
    <property type="match status" value="1"/>
</dbReference>
<keyword evidence="4" id="KW-1185">Reference proteome</keyword>
<accession>E9HWP9</accession>
<dbReference type="PANTHER" id="PTHR23263:SF124">
    <property type="entry name" value="SMALL PROLINE-RICH PROTEIN 3"/>
    <property type="match status" value="1"/>
</dbReference>
<dbReference type="EMBL" id="GL732950">
    <property type="protein sequence ID" value="EFX63832.1"/>
    <property type="molecule type" value="Genomic_DNA"/>
</dbReference>
<evidence type="ECO:0000256" key="2">
    <source>
        <dbReference type="SAM" id="Phobius"/>
    </source>
</evidence>